<reference evidence="4 5" key="1">
    <citation type="submission" date="2020-02" db="EMBL/GenBank/DDBJ databases">
        <title>Out from the shadows clarifying the taxonomy of the family Cryomorphaceae and related taxa by utilizing the GTDB taxonomic framework.</title>
        <authorList>
            <person name="Bowman J.P."/>
        </authorList>
    </citation>
    <scope>NUCLEOTIDE SEQUENCE [LARGE SCALE GENOMIC DNA]</scope>
    <source>
        <strain evidence="4 5">QSSC 1-22</strain>
    </source>
</reference>
<dbReference type="RefSeq" id="WP_163287112.1">
    <property type="nucleotide sequence ID" value="NZ_JAAGVY010000067.1"/>
</dbReference>
<gene>
    <name evidence="4" type="ORF">G3O08_19390</name>
</gene>
<dbReference type="EMBL" id="JAAGVY010000067">
    <property type="protein sequence ID" value="NEN25662.1"/>
    <property type="molecule type" value="Genomic_DNA"/>
</dbReference>
<comment type="caution">
    <text evidence="2">Lacks conserved residue(s) required for the propagation of feature annotation.</text>
</comment>
<dbReference type="Gene3D" id="3.40.50.2300">
    <property type="match status" value="1"/>
</dbReference>
<dbReference type="PANTHER" id="PTHR44591:SF3">
    <property type="entry name" value="RESPONSE REGULATORY DOMAIN-CONTAINING PROTEIN"/>
    <property type="match status" value="1"/>
</dbReference>
<dbReference type="Proteomes" id="UP000486602">
    <property type="component" value="Unassembled WGS sequence"/>
</dbReference>
<dbReference type="CDD" id="cd00156">
    <property type="entry name" value="REC"/>
    <property type="match status" value="1"/>
</dbReference>
<protein>
    <submittedName>
        <fullName evidence="4">Response regulator</fullName>
    </submittedName>
</protein>
<dbReference type="InterPro" id="IPR001789">
    <property type="entry name" value="Sig_transdc_resp-reg_receiver"/>
</dbReference>
<comment type="caution">
    <text evidence="4">The sequence shown here is derived from an EMBL/GenBank/DDBJ whole genome shotgun (WGS) entry which is preliminary data.</text>
</comment>
<proteinExistence type="predicted"/>
<organism evidence="4 5">
    <name type="scientific">Cryomorpha ignava</name>
    <dbReference type="NCBI Taxonomy" id="101383"/>
    <lineage>
        <taxon>Bacteria</taxon>
        <taxon>Pseudomonadati</taxon>
        <taxon>Bacteroidota</taxon>
        <taxon>Flavobacteriia</taxon>
        <taxon>Flavobacteriales</taxon>
        <taxon>Cryomorphaceae</taxon>
        <taxon>Cryomorpha</taxon>
    </lineage>
</organism>
<dbReference type="Pfam" id="PF00072">
    <property type="entry name" value="Response_reg"/>
    <property type="match status" value="1"/>
</dbReference>
<dbReference type="PROSITE" id="PS50110">
    <property type="entry name" value="RESPONSE_REGULATORY"/>
    <property type="match status" value="1"/>
</dbReference>
<keyword evidence="5" id="KW-1185">Reference proteome</keyword>
<dbReference type="InterPro" id="IPR050595">
    <property type="entry name" value="Bact_response_regulator"/>
</dbReference>
<keyword evidence="1" id="KW-0597">Phosphoprotein</keyword>
<feature type="domain" description="Response regulatory" evidence="3">
    <location>
        <begin position="8"/>
        <end position="132"/>
    </location>
</feature>
<evidence type="ECO:0000313" key="4">
    <source>
        <dbReference type="EMBL" id="NEN25662.1"/>
    </source>
</evidence>
<dbReference type="SUPFAM" id="SSF52172">
    <property type="entry name" value="CheY-like"/>
    <property type="match status" value="1"/>
</dbReference>
<dbReference type="PANTHER" id="PTHR44591">
    <property type="entry name" value="STRESS RESPONSE REGULATOR PROTEIN 1"/>
    <property type="match status" value="1"/>
</dbReference>
<evidence type="ECO:0000313" key="5">
    <source>
        <dbReference type="Proteomes" id="UP000486602"/>
    </source>
</evidence>
<dbReference type="GO" id="GO:0000160">
    <property type="term" value="P:phosphorelay signal transduction system"/>
    <property type="evidence" value="ECO:0007669"/>
    <property type="project" value="InterPro"/>
</dbReference>
<dbReference type="InterPro" id="IPR011006">
    <property type="entry name" value="CheY-like_superfamily"/>
</dbReference>
<evidence type="ECO:0000256" key="1">
    <source>
        <dbReference type="ARBA" id="ARBA00022553"/>
    </source>
</evidence>
<dbReference type="AlphaFoldDB" id="A0A7K3WXR8"/>
<evidence type="ECO:0000259" key="3">
    <source>
        <dbReference type="PROSITE" id="PS50110"/>
    </source>
</evidence>
<name>A0A7K3WXR8_9FLAO</name>
<evidence type="ECO:0000256" key="2">
    <source>
        <dbReference type="PROSITE-ProRule" id="PRU00169"/>
    </source>
</evidence>
<sequence>MKKLRHLKAYIVDDDEVELYVIQRIIYLKRLAEKVEVYRSGNELIEALQRTIEPPDYILINYRMSGENGLEILEKIQDLNLNKPESPPFFILTSSTADLSDLDAIMSDKNIDGFLYKPLIAKKLKEQLKSLFS</sequence>
<dbReference type="SMART" id="SM00448">
    <property type="entry name" value="REC"/>
    <property type="match status" value="1"/>
</dbReference>
<accession>A0A7K3WXR8</accession>